<accession>A0A8X6UBJ5</accession>
<evidence type="ECO:0000313" key="6">
    <source>
        <dbReference type="EMBL" id="GFU13411.1"/>
    </source>
</evidence>
<dbReference type="PANTHER" id="PTHR46599">
    <property type="entry name" value="PIGGYBAC TRANSPOSABLE ELEMENT-DERIVED PROTEIN 4"/>
    <property type="match status" value="1"/>
</dbReference>
<dbReference type="OrthoDB" id="6505825at2759"/>
<dbReference type="InterPro" id="IPR029526">
    <property type="entry name" value="PGBD"/>
</dbReference>
<dbReference type="EMBL" id="BMAW01025661">
    <property type="protein sequence ID" value="GFT93453.1"/>
    <property type="molecule type" value="Genomic_DNA"/>
</dbReference>
<feature type="domain" description="PiggyBac transposable element-derived protein 4 C-terminal zinc-finger" evidence="1">
    <location>
        <begin position="150"/>
        <end position="188"/>
    </location>
</feature>
<evidence type="ECO:0000313" key="4">
    <source>
        <dbReference type="EMBL" id="GFT28215.1"/>
    </source>
</evidence>
<dbReference type="EMBL" id="BMAW01125662">
    <property type="protein sequence ID" value="GFU13411.1"/>
    <property type="molecule type" value="Genomic_DNA"/>
</dbReference>
<proteinExistence type="predicted"/>
<evidence type="ECO:0000313" key="7">
    <source>
        <dbReference type="Proteomes" id="UP000887013"/>
    </source>
</evidence>
<dbReference type="AlphaFoldDB" id="A0A8X6UBJ5"/>
<evidence type="ECO:0000259" key="1">
    <source>
        <dbReference type="Pfam" id="PF13842"/>
    </source>
</evidence>
<evidence type="ECO:0000313" key="3">
    <source>
        <dbReference type="EMBL" id="GFT13831.1"/>
    </source>
</evidence>
<dbReference type="InterPro" id="IPR032718">
    <property type="entry name" value="PGBD4_Znf_C"/>
</dbReference>
<gene>
    <name evidence="6" type="primary">X975_25666</name>
    <name evidence="3" type="ORF">NPIL_240451</name>
    <name evidence="6" type="ORF">NPIL_277861</name>
    <name evidence="5" type="ORF">NPIL_377461</name>
    <name evidence="4" type="ORF">NPIL_687551</name>
</gene>
<organism evidence="6 7">
    <name type="scientific">Nephila pilipes</name>
    <name type="common">Giant wood spider</name>
    <name type="synonym">Nephila maculata</name>
    <dbReference type="NCBI Taxonomy" id="299642"/>
    <lineage>
        <taxon>Eukaryota</taxon>
        <taxon>Metazoa</taxon>
        <taxon>Ecdysozoa</taxon>
        <taxon>Arthropoda</taxon>
        <taxon>Chelicerata</taxon>
        <taxon>Arachnida</taxon>
        <taxon>Araneae</taxon>
        <taxon>Araneomorphae</taxon>
        <taxon>Entelegynae</taxon>
        <taxon>Araneoidea</taxon>
        <taxon>Nephilidae</taxon>
        <taxon>Nephila</taxon>
    </lineage>
</organism>
<keyword evidence="7" id="KW-1185">Reference proteome</keyword>
<reference evidence="6" key="1">
    <citation type="submission" date="2020-08" db="EMBL/GenBank/DDBJ databases">
        <title>Multicomponent nature underlies the extraordinary mechanical properties of spider dragline silk.</title>
        <authorList>
            <person name="Kono N."/>
            <person name="Nakamura H."/>
            <person name="Mori M."/>
            <person name="Yoshida Y."/>
            <person name="Ohtoshi R."/>
            <person name="Malay A.D."/>
            <person name="Moran D.A.P."/>
            <person name="Tomita M."/>
            <person name="Numata K."/>
            <person name="Arakawa K."/>
        </authorList>
    </citation>
    <scope>NUCLEOTIDE SEQUENCE</scope>
</reference>
<dbReference type="Proteomes" id="UP000887013">
    <property type="component" value="Unassembled WGS sequence"/>
</dbReference>
<feature type="domain" description="PiggyBac transposable element-derived protein" evidence="2">
    <location>
        <begin position="1"/>
        <end position="89"/>
    </location>
</feature>
<name>A0A8X6UBJ5_NEPPI</name>
<sequence>MYARWLDSKEVMMLSNCHEAKYAKVNRTMIDGSKEEFECPVAIEFYNKIMGGVDLTDQMANVYELDPKSCKWWKKVFFRLLMRTVVNSWIAYCELKHRKTPLLDFIVPLAEALMVPGKLEAQYQRHRGIGCPSKTSRSLLNVGDHLPVTAKTRRRCRKCAQQKKESHTKIMCMMCNVPLCIDCFKPYHA</sequence>
<dbReference type="EMBL" id="BMAW01107225">
    <property type="protein sequence ID" value="GFT28215.1"/>
    <property type="molecule type" value="Genomic_DNA"/>
</dbReference>
<dbReference type="Pfam" id="PF13842">
    <property type="entry name" value="zf-Tnp_2"/>
    <property type="match status" value="1"/>
</dbReference>
<dbReference type="PANTHER" id="PTHR46599:SF3">
    <property type="entry name" value="PIGGYBAC TRANSPOSABLE ELEMENT-DERIVED PROTEIN 4"/>
    <property type="match status" value="1"/>
</dbReference>
<comment type="caution">
    <text evidence="6">The sequence shown here is derived from an EMBL/GenBank/DDBJ whole genome shotgun (WGS) entry which is preliminary data.</text>
</comment>
<evidence type="ECO:0000313" key="5">
    <source>
        <dbReference type="EMBL" id="GFT93453.1"/>
    </source>
</evidence>
<dbReference type="Pfam" id="PF13843">
    <property type="entry name" value="DDE_Tnp_1_7"/>
    <property type="match status" value="1"/>
</dbReference>
<dbReference type="EMBL" id="BMAW01104346">
    <property type="protein sequence ID" value="GFT13831.1"/>
    <property type="molecule type" value="Genomic_DNA"/>
</dbReference>
<evidence type="ECO:0000259" key="2">
    <source>
        <dbReference type="Pfam" id="PF13843"/>
    </source>
</evidence>
<protein>
    <submittedName>
        <fullName evidence="6">Rho guanine nucleotide exchange factor 10-like protein</fullName>
    </submittedName>
</protein>